<reference evidence="2 3" key="1">
    <citation type="journal article" date="2021" name="Elife">
        <title>Chloroplast acquisition without the gene transfer in kleptoplastic sea slugs, Plakobranchus ocellatus.</title>
        <authorList>
            <person name="Maeda T."/>
            <person name="Takahashi S."/>
            <person name="Yoshida T."/>
            <person name="Shimamura S."/>
            <person name="Takaki Y."/>
            <person name="Nagai Y."/>
            <person name="Toyoda A."/>
            <person name="Suzuki Y."/>
            <person name="Arimoto A."/>
            <person name="Ishii H."/>
            <person name="Satoh N."/>
            <person name="Nishiyama T."/>
            <person name="Hasebe M."/>
            <person name="Maruyama T."/>
            <person name="Minagawa J."/>
            <person name="Obokata J."/>
            <person name="Shigenobu S."/>
        </authorList>
    </citation>
    <scope>NUCLEOTIDE SEQUENCE [LARGE SCALE GENOMIC DNA]</scope>
</reference>
<feature type="compositionally biased region" description="Polar residues" evidence="1">
    <location>
        <begin position="90"/>
        <end position="106"/>
    </location>
</feature>
<gene>
    <name evidence="2" type="ORF">ElyMa_005047000</name>
</gene>
<feature type="compositionally biased region" description="Polar residues" evidence="1">
    <location>
        <begin position="506"/>
        <end position="520"/>
    </location>
</feature>
<evidence type="ECO:0000256" key="1">
    <source>
        <dbReference type="SAM" id="MobiDB-lite"/>
    </source>
</evidence>
<name>A0AAV4JB49_9GAST</name>
<evidence type="ECO:0000313" key="2">
    <source>
        <dbReference type="EMBL" id="GFS20039.1"/>
    </source>
</evidence>
<keyword evidence="3" id="KW-1185">Reference proteome</keyword>
<organism evidence="2 3">
    <name type="scientific">Elysia marginata</name>
    <dbReference type="NCBI Taxonomy" id="1093978"/>
    <lineage>
        <taxon>Eukaryota</taxon>
        <taxon>Metazoa</taxon>
        <taxon>Spiralia</taxon>
        <taxon>Lophotrochozoa</taxon>
        <taxon>Mollusca</taxon>
        <taxon>Gastropoda</taxon>
        <taxon>Heterobranchia</taxon>
        <taxon>Euthyneura</taxon>
        <taxon>Panpulmonata</taxon>
        <taxon>Sacoglossa</taxon>
        <taxon>Placobranchoidea</taxon>
        <taxon>Plakobranchidae</taxon>
        <taxon>Elysia</taxon>
    </lineage>
</organism>
<feature type="compositionally biased region" description="Polar residues" evidence="1">
    <location>
        <begin position="350"/>
        <end position="360"/>
    </location>
</feature>
<feature type="region of interest" description="Disordered" evidence="1">
    <location>
        <begin position="1"/>
        <end position="33"/>
    </location>
</feature>
<protein>
    <submittedName>
        <fullName evidence="2">Uncharacterized protein</fullName>
    </submittedName>
</protein>
<dbReference type="Proteomes" id="UP000762676">
    <property type="component" value="Unassembled WGS sequence"/>
</dbReference>
<feature type="compositionally biased region" description="Polar residues" evidence="1">
    <location>
        <begin position="382"/>
        <end position="404"/>
    </location>
</feature>
<feature type="compositionally biased region" description="Polar residues" evidence="1">
    <location>
        <begin position="132"/>
        <end position="158"/>
    </location>
</feature>
<sequence length="520" mass="57170">MSSLQILSPNSNRMHSQELLTQRTTRDSKPTLQEQPILLNVSEGSTLVKGSETAETNTLVVSNVLHSSISYGKETNPTKISLRRKADFGQPQSSNDQGSSKLQTSSDRGRPKSSRPNSHRISFSKKPIEPNVRTTESDSATPQSIPLLTNTASSISNKRTSSRLSYFSSTSPEDREDENVNPGLQSTHRTVSCDSLLPRRSRSSQSKYHDGCFPKEDPALIIGSPYRIQSARERRAKSAHKRPTIRHRESVFTIRESVVNLVYTAQSETEQDELGRARAETERDARALRSGALSTGSFSQGFFHQTNRWAYPANRQRRTYTHYNNLHMAGTLGASCEYPTVQEDDCSTGRYTYSRQSCSPRSDDMDGATLSVPGLPVFRPASQRSLALSSRHSDSPQSDTAPSQKASGFLYQMVGFDNLADNVPTFVRQNVKKTGRMQTESFILRLNYLRRRRALGETSSTININAKAKTQVLAASTTAASGSGRDINAKAKTPVLAASTVHGAGTTHSKTGQGDLNDST</sequence>
<feature type="compositionally biased region" description="Polar residues" evidence="1">
    <location>
        <begin position="1"/>
        <end position="23"/>
    </location>
</feature>
<dbReference type="AlphaFoldDB" id="A0AAV4JB49"/>
<feature type="compositionally biased region" description="Low complexity" evidence="1">
    <location>
        <begin position="162"/>
        <end position="171"/>
    </location>
</feature>
<proteinExistence type="predicted"/>
<evidence type="ECO:0000313" key="3">
    <source>
        <dbReference type="Proteomes" id="UP000762676"/>
    </source>
</evidence>
<feature type="region of interest" description="Disordered" evidence="1">
    <location>
        <begin position="71"/>
        <end position="214"/>
    </location>
</feature>
<accession>A0AAV4JB49</accession>
<feature type="compositionally biased region" description="Polar residues" evidence="1">
    <location>
        <begin position="182"/>
        <end position="193"/>
    </location>
</feature>
<feature type="region of interest" description="Disordered" evidence="1">
    <location>
        <begin position="350"/>
        <end position="404"/>
    </location>
</feature>
<feature type="region of interest" description="Disordered" evidence="1">
    <location>
        <begin position="499"/>
        <end position="520"/>
    </location>
</feature>
<dbReference type="EMBL" id="BMAT01010091">
    <property type="protein sequence ID" value="GFS20039.1"/>
    <property type="molecule type" value="Genomic_DNA"/>
</dbReference>
<comment type="caution">
    <text evidence="2">The sequence shown here is derived from an EMBL/GenBank/DDBJ whole genome shotgun (WGS) entry which is preliminary data.</text>
</comment>